<organism evidence="1 2">
    <name type="scientific">Puccinia coronata f. sp. avenae</name>
    <dbReference type="NCBI Taxonomy" id="200324"/>
    <lineage>
        <taxon>Eukaryota</taxon>
        <taxon>Fungi</taxon>
        <taxon>Dikarya</taxon>
        <taxon>Basidiomycota</taxon>
        <taxon>Pucciniomycotina</taxon>
        <taxon>Pucciniomycetes</taxon>
        <taxon>Pucciniales</taxon>
        <taxon>Pucciniaceae</taxon>
        <taxon>Puccinia</taxon>
    </lineage>
</organism>
<dbReference type="AlphaFoldDB" id="A0A2N5SNZ6"/>
<reference evidence="1 2" key="1">
    <citation type="submission" date="2017-11" db="EMBL/GenBank/DDBJ databases">
        <title>De novo assembly and phasing of dikaryotic genomes from two isolates of Puccinia coronata f. sp. avenae, the causal agent of oat crown rust.</title>
        <authorList>
            <person name="Miller M.E."/>
            <person name="Zhang Y."/>
            <person name="Omidvar V."/>
            <person name="Sperschneider J."/>
            <person name="Schwessinger B."/>
            <person name="Raley C."/>
            <person name="Palmer J.M."/>
            <person name="Garnica D."/>
            <person name="Upadhyaya N."/>
            <person name="Rathjen J."/>
            <person name="Taylor J.M."/>
            <person name="Park R.F."/>
            <person name="Dodds P.N."/>
            <person name="Hirsch C.D."/>
            <person name="Kianian S.F."/>
            <person name="Figueroa M."/>
        </authorList>
    </citation>
    <scope>NUCLEOTIDE SEQUENCE [LARGE SCALE GENOMIC DNA]</scope>
    <source>
        <strain evidence="1">12NC29</strain>
    </source>
</reference>
<proteinExistence type="predicted"/>
<keyword evidence="2" id="KW-1185">Reference proteome</keyword>
<evidence type="ECO:0000313" key="2">
    <source>
        <dbReference type="Proteomes" id="UP000235388"/>
    </source>
</evidence>
<sequence>MPVSINASDSDCVINFSVLYTSSIRLPSPILRFWLLDYSHAWSELILQKDLFFFGSGDAAYEQLPTDVALIPMEEEVLKQKNTSRSRRVANAAASFSQV</sequence>
<dbReference type="Proteomes" id="UP000235388">
    <property type="component" value="Unassembled WGS sequence"/>
</dbReference>
<dbReference type="EMBL" id="PGCJ01000908">
    <property type="protein sequence ID" value="PLW14958.1"/>
    <property type="molecule type" value="Genomic_DNA"/>
</dbReference>
<dbReference type="OrthoDB" id="2510939at2759"/>
<evidence type="ECO:0000313" key="1">
    <source>
        <dbReference type="EMBL" id="PLW14958.1"/>
    </source>
</evidence>
<comment type="caution">
    <text evidence="1">The sequence shown here is derived from an EMBL/GenBank/DDBJ whole genome shotgun (WGS) entry which is preliminary data.</text>
</comment>
<gene>
    <name evidence="1" type="ORF">PCANC_17038</name>
</gene>
<protein>
    <submittedName>
        <fullName evidence="1">Uncharacterized protein</fullName>
    </submittedName>
</protein>
<name>A0A2N5SNZ6_9BASI</name>
<accession>A0A2N5SNZ6</accession>